<reference evidence="2" key="1">
    <citation type="submission" date="2020-02" db="EMBL/GenBank/DDBJ databases">
        <authorList>
            <person name="Meier V. D."/>
        </authorList>
    </citation>
    <scope>NUCLEOTIDE SEQUENCE</scope>
    <source>
        <strain evidence="2">AVDCRST_MAG39</strain>
    </source>
</reference>
<feature type="region of interest" description="Disordered" evidence="1">
    <location>
        <begin position="1"/>
        <end position="45"/>
    </location>
</feature>
<accession>A0A6J4SI27</accession>
<protein>
    <submittedName>
        <fullName evidence="2">Glucokinase</fullName>
        <ecNumber evidence="2">2.7.1.2</ecNumber>
    </submittedName>
</protein>
<gene>
    <name evidence="2" type="ORF">AVDCRST_MAG39-1172</name>
</gene>
<sequence length="45" mass="5201">ERARRGRRRRHPCPLRARPDGGRARRGACPRSGAEGRRARQLPDR</sequence>
<dbReference type="EC" id="2.7.1.2" evidence="2"/>
<feature type="compositionally biased region" description="Basic residues" evidence="1">
    <location>
        <begin position="1"/>
        <end position="13"/>
    </location>
</feature>
<dbReference type="EMBL" id="CADCVW010000048">
    <property type="protein sequence ID" value="CAA9499073.1"/>
    <property type="molecule type" value="Genomic_DNA"/>
</dbReference>
<keyword evidence="2" id="KW-0808">Transferase</keyword>
<organism evidence="2">
    <name type="scientific">uncultured Sphingomonadaceae bacterium</name>
    <dbReference type="NCBI Taxonomy" id="169976"/>
    <lineage>
        <taxon>Bacteria</taxon>
        <taxon>Pseudomonadati</taxon>
        <taxon>Pseudomonadota</taxon>
        <taxon>Alphaproteobacteria</taxon>
        <taxon>Sphingomonadales</taxon>
        <taxon>Sphingomonadaceae</taxon>
        <taxon>environmental samples</taxon>
    </lineage>
</organism>
<keyword evidence="2" id="KW-0418">Kinase</keyword>
<feature type="compositionally biased region" description="Basic and acidic residues" evidence="1">
    <location>
        <begin position="34"/>
        <end position="45"/>
    </location>
</feature>
<dbReference type="AlphaFoldDB" id="A0A6J4SI27"/>
<name>A0A6J4SI27_9SPHN</name>
<evidence type="ECO:0000313" key="2">
    <source>
        <dbReference type="EMBL" id="CAA9499073.1"/>
    </source>
</evidence>
<evidence type="ECO:0000256" key="1">
    <source>
        <dbReference type="SAM" id="MobiDB-lite"/>
    </source>
</evidence>
<feature type="non-terminal residue" evidence="2">
    <location>
        <position position="1"/>
    </location>
</feature>
<dbReference type="GO" id="GO:0004340">
    <property type="term" value="F:glucokinase activity"/>
    <property type="evidence" value="ECO:0007669"/>
    <property type="project" value="UniProtKB-EC"/>
</dbReference>
<feature type="non-terminal residue" evidence="2">
    <location>
        <position position="45"/>
    </location>
</feature>
<proteinExistence type="predicted"/>